<dbReference type="Proteomes" id="UP000821845">
    <property type="component" value="Chromosome 6"/>
</dbReference>
<reference evidence="1" key="1">
    <citation type="submission" date="2020-05" db="EMBL/GenBank/DDBJ databases">
        <title>Large-scale comparative analyses of tick genomes elucidate their genetic diversity and vector capacities.</title>
        <authorList>
            <person name="Jia N."/>
            <person name="Wang J."/>
            <person name="Shi W."/>
            <person name="Du L."/>
            <person name="Sun Y."/>
            <person name="Zhan W."/>
            <person name="Jiang J."/>
            <person name="Wang Q."/>
            <person name="Zhang B."/>
            <person name="Ji P."/>
            <person name="Sakyi L.B."/>
            <person name="Cui X."/>
            <person name="Yuan T."/>
            <person name="Jiang B."/>
            <person name="Yang W."/>
            <person name="Lam T.T.-Y."/>
            <person name="Chang Q."/>
            <person name="Ding S."/>
            <person name="Wang X."/>
            <person name="Zhu J."/>
            <person name="Ruan X."/>
            <person name="Zhao L."/>
            <person name="Wei J."/>
            <person name="Que T."/>
            <person name="Du C."/>
            <person name="Cheng J."/>
            <person name="Dai P."/>
            <person name="Han X."/>
            <person name="Huang E."/>
            <person name="Gao Y."/>
            <person name="Liu J."/>
            <person name="Shao H."/>
            <person name="Ye R."/>
            <person name="Li L."/>
            <person name="Wei W."/>
            <person name="Wang X."/>
            <person name="Wang C."/>
            <person name="Yang T."/>
            <person name="Huo Q."/>
            <person name="Li W."/>
            <person name="Guo W."/>
            <person name="Chen H."/>
            <person name="Zhou L."/>
            <person name="Ni X."/>
            <person name="Tian J."/>
            <person name="Zhou Y."/>
            <person name="Sheng Y."/>
            <person name="Liu T."/>
            <person name="Pan Y."/>
            <person name="Xia L."/>
            <person name="Li J."/>
            <person name="Zhao F."/>
            <person name="Cao W."/>
        </authorList>
    </citation>
    <scope>NUCLEOTIDE SEQUENCE</scope>
    <source>
        <strain evidence="1">Hyas-2018</strain>
    </source>
</reference>
<name>A0ACB7S521_HYAAI</name>
<comment type="caution">
    <text evidence="1">The sequence shown here is derived from an EMBL/GenBank/DDBJ whole genome shotgun (WGS) entry which is preliminary data.</text>
</comment>
<accession>A0ACB7S521</accession>
<dbReference type="EMBL" id="CM023486">
    <property type="protein sequence ID" value="KAH6927864.1"/>
    <property type="molecule type" value="Genomic_DNA"/>
</dbReference>
<organism evidence="1 2">
    <name type="scientific">Hyalomma asiaticum</name>
    <name type="common">Tick</name>
    <dbReference type="NCBI Taxonomy" id="266040"/>
    <lineage>
        <taxon>Eukaryota</taxon>
        <taxon>Metazoa</taxon>
        <taxon>Ecdysozoa</taxon>
        <taxon>Arthropoda</taxon>
        <taxon>Chelicerata</taxon>
        <taxon>Arachnida</taxon>
        <taxon>Acari</taxon>
        <taxon>Parasitiformes</taxon>
        <taxon>Ixodida</taxon>
        <taxon>Ixodoidea</taxon>
        <taxon>Ixodidae</taxon>
        <taxon>Hyalomminae</taxon>
        <taxon>Hyalomma</taxon>
    </lineage>
</organism>
<protein>
    <submittedName>
        <fullName evidence="1">Uncharacterized protein</fullName>
    </submittedName>
</protein>
<proteinExistence type="predicted"/>
<keyword evidence="2" id="KW-1185">Reference proteome</keyword>
<evidence type="ECO:0000313" key="1">
    <source>
        <dbReference type="EMBL" id="KAH6927864.1"/>
    </source>
</evidence>
<sequence length="453" mass="49914">MPAGAMTAAEAIQPAIDCAPRPSGSQPPRFAGFGDAQSPEEFLDRLETFCLVTGVAAEKRLTHVVPAALEGSAKLWLRFVKTFASWEDFKAAFIAEFSSIDAKWRLKQELELRTQHPEENLKEFIYTIAAYYDRIGGEVPEADKVDRVLRQMHPQLQDLVEGKQFSNLAELAKAADGLMERYWRRFQYKPPPPPTDQVARDLAFRPAANETGLSGAQPRVMAAAAAPFQHPSAASYWPLHPAAIQPSYHRDQLHKSPASAVRPHFPTPPQPQGYQPHDGGGITCHRCGGIGHMGREPAPLLPMQRNRTYPLPVPGKREAVGATPVSTYETAPRVAAVAGNREPLLEVRIGQTTFLALLDTGSSVSLLGTPAARVAEATGAKLRIQGKEHFGWQNRLVAVKHILKVQDTLGHKQPHPTIPVCARFVSGHCAWRRLFDCDRHVPTCGVGWMDNWN</sequence>
<evidence type="ECO:0000313" key="2">
    <source>
        <dbReference type="Proteomes" id="UP000821845"/>
    </source>
</evidence>
<gene>
    <name evidence="1" type="ORF">HPB50_009753</name>
</gene>